<name>A0ACC0PER3_RHOML</name>
<keyword evidence="2" id="KW-1185">Reference proteome</keyword>
<evidence type="ECO:0000313" key="2">
    <source>
        <dbReference type="Proteomes" id="UP001062846"/>
    </source>
</evidence>
<sequence>MATQTQQLHFILFPQMAQGHMIPMIDIARLLAQRGLTVTIVTTPHNTNQFRAFVTRAIESGLSIRFLELRFPCEEAGLPEGCENLDLLPSMDGASNFFVATSMLQQPLEEELGEMKPKPSCIISDMGFPWTKSEPYVVPGLPDPIELTKAQLPGFSSSSSSQLKSVGDRIKEAEKAAYGAVVNTFEELEPEYVKEFKNTKDGKVWCIGLVSLCNKEVLDKAQRVKKRYSL</sequence>
<dbReference type="Proteomes" id="UP001062846">
    <property type="component" value="Chromosome 3"/>
</dbReference>
<dbReference type="EMBL" id="CM046390">
    <property type="protein sequence ID" value="KAI8563248.1"/>
    <property type="molecule type" value="Genomic_DNA"/>
</dbReference>
<proteinExistence type="predicted"/>
<reference evidence="1" key="1">
    <citation type="submission" date="2022-02" db="EMBL/GenBank/DDBJ databases">
        <title>Plant Genome Project.</title>
        <authorList>
            <person name="Zhang R.-G."/>
        </authorList>
    </citation>
    <scope>NUCLEOTIDE SEQUENCE</scope>
    <source>
        <strain evidence="1">AT1</strain>
    </source>
</reference>
<comment type="caution">
    <text evidence="1">The sequence shown here is derived from an EMBL/GenBank/DDBJ whole genome shotgun (WGS) entry which is preliminary data.</text>
</comment>
<evidence type="ECO:0000313" key="1">
    <source>
        <dbReference type="EMBL" id="KAI8563248.1"/>
    </source>
</evidence>
<organism evidence="1 2">
    <name type="scientific">Rhododendron molle</name>
    <name type="common">Chinese azalea</name>
    <name type="synonym">Azalea mollis</name>
    <dbReference type="NCBI Taxonomy" id="49168"/>
    <lineage>
        <taxon>Eukaryota</taxon>
        <taxon>Viridiplantae</taxon>
        <taxon>Streptophyta</taxon>
        <taxon>Embryophyta</taxon>
        <taxon>Tracheophyta</taxon>
        <taxon>Spermatophyta</taxon>
        <taxon>Magnoliopsida</taxon>
        <taxon>eudicotyledons</taxon>
        <taxon>Gunneridae</taxon>
        <taxon>Pentapetalae</taxon>
        <taxon>asterids</taxon>
        <taxon>Ericales</taxon>
        <taxon>Ericaceae</taxon>
        <taxon>Ericoideae</taxon>
        <taxon>Rhodoreae</taxon>
        <taxon>Rhododendron</taxon>
    </lineage>
</organism>
<gene>
    <name evidence="1" type="ORF">RHMOL_Rhmol03G0098100</name>
</gene>
<accession>A0ACC0PER3</accession>
<protein>
    <submittedName>
        <fullName evidence="1">Uncharacterized protein</fullName>
    </submittedName>
</protein>